<dbReference type="Proteomes" id="UP000092713">
    <property type="component" value="Unassembled WGS sequence"/>
</dbReference>
<proteinExistence type="predicted"/>
<dbReference type="AlphaFoldDB" id="A0A1A7BUT9"/>
<dbReference type="STRING" id="1747903.ASR47_10011"/>
<gene>
    <name evidence="1" type="ORF">ASR47_10011</name>
</gene>
<dbReference type="EMBL" id="LOCQ01000062">
    <property type="protein sequence ID" value="OBV36529.1"/>
    <property type="molecule type" value="Genomic_DNA"/>
</dbReference>
<evidence type="ECO:0000313" key="2">
    <source>
        <dbReference type="Proteomes" id="UP000092713"/>
    </source>
</evidence>
<evidence type="ECO:0000313" key="1">
    <source>
        <dbReference type="EMBL" id="OBV36529.1"/>
    </source>
</evidence>
<dbReference type="RefSeq" id="WP_065310341.1">
    <property type="nucleotide sequence ID" value="NZ_LOCQ01000062.1"/>
</dbReference>
<sequence>MPDLRRPLTAGETAMVRSVFQDAIDTTRVRVVRGSFLPFNLQDRNTAMTPRGSLYFMPAQYRIDFSREEAGGKLFFIHEMVHVWQWQLGYNCLWHGLLLALSGGYFRQRAYRYDSSVQETTLASYNMEQQAELVSHYFGATQLGLASMTARLPFLRQVLGGFLQSPGNANLLPRRWFTR</sequence>
<dbReference type="OrthoDB" id="8686772at2"/>
<accession>A0A1A7BUT9</accession>
<organism evidence="1 2">
    <name type="scientific">Janthinobacterium psychrotolerans</name>
    <dbReference type="NCBI Taxonomy" id="1747903"/>
    <lineage>
        <taxon>Bacteria</taxon>
        <taxon>Pseudomonadati</taxon>
        <taxon>Pseudomonadota</taxon>
        <taxon>Betaproteobacteria</taxon>
        <taxon>Burkholderiales</taxon>
        <taxon>Oxalobacteraceae</taxon>
        <taxon>Janthinobacterium</taxon>
    </lineage>
</organism>
<keyword evidence="2" id="KW-1185">Reference proteome</keyword>
<evidence type="ECO:0008006" key="3">
    <source>
        <dbReference type="Google" id="ProtNLM"/>
    </source>
</evidence>
<reference evidence="1 2" key="1">
    <citation type="submission" date="2016-04" db="EMBL/GenBank/DDBJ databases">
        <title>Draft genome sequence of Janthinobacterium psychrotolerans sp. nov., isolated from freshwater sediments in Denmark.</title>
        <authorList>
            <person name="Gong X."/>
            <person name="Skrivergaard S."/>
            <person name="Korsgaard B.S."/>
            <person name="Schreiber L."/>
            <person name="Marshall I.P."/>
            <person name="Finster K."/>
            <person name="Schramm A."/>
        </authorList>
    </citation>
    <scope>NUCLEOTIDE SEQUENCE [LARGE SCALE GENOMIC DNA]</scope>
    <source>
        <strain evidence="1 2">S3-2</strain>
    </source>
</reference>
<comment type="caution">
    <text evidence="1">The sequence shown here is derived from an EMBL/GenBank/DDBJ whole genome shotgun (WGS) entry which is preliminary data.</text>
</comment>
<protein>
    <recommendedName>
        <fullName evidence="3">Type IV secretion protein Rhs</fullName>
    </recommendedName>
</protein>
<name>A0A1A7BUT9_9BURK</name>